<name>A0A1D8NIF1_YARLL</name>
<evidence type="ECO:0000313" key="3">
    <source>
        <dbReference type="EMBL" id="AOW05400.1"/>
    </source>
</evidence>
<organism evidence="3 5">
    <name type="scientific">Yarrowia lipolytica</name>
    <name type="common">Candida lipolytica</name>
    <dbReference type="NCBI Taxonomy" id="4952"/>
    <lineage>
        <taxon>Eukaryota</taxon>
        <taxon>Fungi</taxon>
        <taxon>Dikarya</taxon>
        <taxon>Ascomycota</taxon>
        <taxon>Saccharomycotina</taxon>
        <taxon>Dipodascomycetes</taxon>
        <taxon>Dipodascales</taxon>
        <taxon>Dipodascales incertae sedis</taxon>
        <taxon>Yarrowia</taxon>
    </lineage>
</organism>
<dbReference type="KEGG" id="yli:2911498"/>
<feature type="domain" description="SGF29 C-terminal" evidence="2">
    <location>
        <begin position="135"/>
        <end position="269"/>
    </location>
</feature>
<dbReference type="EMBL" id="KZ858950">
    <property type="protein sequence ID" value="RDW28739.1"/>
    <property type="molecule type" value="Genomic_DNA"/>
</dbReference>
<evidence type="ECO:0000256" key="1">
    <source>
        <dbReference type="SAM" id="MobiDB-lite"/>
    </source>
</evidence>
<dbReference type="CDD" id="cd20393">
    <property type="entry name" value="Tudor_SGF29_rpt1"/>
    <property type="match status" value="1"/>
</dbReference>
<dbReference type="VEuPathDB" id="FungiDB:YALI0_E14080g"/>
<evidence type="ECO:0000313" key="6">
    <source>
        <dbReference type="Proteomes" id="UP000256601"/>
    </source>
</evidence>
<dbReference type="GO" id="GO:0000124">
    <property type="term" value="C:SAGA complex"/>
    <property type="evidence" value="ECO:0007669"/>
    <property type="project" value="InterPro"/>
</dbReference>
<evidence type="ECO:0000259" key="2">
    <source>
        <dbReference type="PROSITE" id="PS51518"/>
    </source>
</evidence>
<dbReference type="Proteomes" id="UP000256601">
    <property type="component" value="Unassembled WGS sequence"/>
</dbReference>
<gene>
    <name evidence="4" type="ORF">B0I71DRAFT_126935</name>
    <name evidence="3" type="ORF">YALI1_E17141g</name>
</gene>
<dbReference type="PANTHER" id="PTHR21539:SF0">
    <property type="entry name" value="SAGA-ASSOCIATED FACTOR 29"/>
    <property type="match status" value="1"/>
</dbReference>
<protein>
    <submittedName>
        <fullName evidence="4">SGF29 tudor-like domain-domain-containing protein</fullName>
    </submittedName>
</protein>
<dbReference type="PROSITE" id="PS51518">
    <property type="entry name" value="SGF29_C"/>
    <property type="match status" value="1"/>
</dbReference>
<reference evidence="3 5" key="1">
    <citation type="journal article" date="2016" name="PLoS ONE">
        <title>Sequence Assembly of Yarrowia lipolytica Strain W29/CLIB89 Shows Transposable Element Diversity.</title>
        <authorList>
            <person name="Magnan C."/>
            <person name="Yu J."/>
            <person name="Chang I."/>
            <person name="Jahn E."/>
            <person name="Kanomata Y."/>
            <person name="Wu J."/>
            <person name="Zeller M."/>
            <person name="Oakes M."/>
            <person name="Baldi P."/>
            <person name="Sandmeyer S."/>
        </authorList>
    </citation>
    <scope>NUCLEOTIDE SEQUENCE [LARGE SCALE GENOMIC DNA]</scope>
    <source>
        <strain evidence="3">CLIB89</strain>
        <strain evidence="5">CLIB89(W29)</strain>
    </source>
</reference>
<feature type="region of interest" description="Disordered" evidence="1">
    <location>
        <begin position="250"/>
        <end position="269"/>
    </location>
</feature>
<accession>A0A1D8NIF1</accession>
<feature type="region of interest" description="Disordered" evidence="1">
    <location>
        <begin position="1"/>
        <end position="22"/>
    </location>
</feature>
<dbReference type="Pfam" id="PF07039">
    <property type="entry name" value="SGF29_Tudor"/>
    <property type="match status" value="1"/>
</dbReference>
<evidence type="ECO:0000313" key="5">
    <source>
        <dbReference type="Proteomes" id="UP000182444"/>
    </source>
</evidence>
<feature type="region of interest" description="Disordered" evidence="1">
    <location>
        <begin position="172"/>
        <end position="194"/>
    </location>
</feature>
<dbReference type="EMBL" id="CP017557">
    <property type="protein sequence ID" value="AOW05400.1"/>
    <property type="molecule type" value="Genomic_DNA"/>
</dbReference>
<sequence>MPSHSRSRSNTTPMPEGDEAATWRNIVTSITSLQETDPDISRLQRKLIDTNGLSDQTSLGEMLRMVREASPSESSLDHLQEVLTTGSEVLSERLKCLDGALEYLQVLIAVRTDYPEDSKIKRRKVEEDKPSTSYRRPIPRVGSQVAFRLRKQRGDEEEEWIQCQVTRVYSDGQRFEVKDPEPDENGNPGQSYKTSIRDIIPLPTDEELRNMPQFTAGSQVLARYPETTTFYRAEVTGTRRDKYRLKFEGEDDADKETEVSRGLVLNIPK</sequence>
<dbReference type="GeneID" id="2911498"/>
<dbReference type="VEuPathDB" id="FungiDB:YALI1_E17141g"/>
<dbReference type="eggNOG" id="KOG3038">
    <property type="taxonomic scope" value="Eukaryota"/>
</dbReference>
<dbReference type="InterPro" id="IPR010750">
    <property type="entry name" value="SGF29_tudor-like_dom"/>
</dbReference>
<dbReference type="AlphaFoldDB" id="A0A1D8NIF1"/>
<evidence type="ECO:0000313" key="4">
    <source>
        <dbReference type="EMBL" id="RDW28739.1"/>
    </source>
</evidence>
<dbReference type="PANTHER" id="PTHR21539">
    <property type="entry name" value="SAGA-ASSOCIATED FACTOR 29"/>
    <property type="match status" value="1"/>
</dbReference>
<reference evidence="4 6" key="2">
    <citation type="submission" date="2018-07" db="EMBL/GenBank/DDBJ databases">
        <title>Draft Genome Assemblies for Five Robust Yarrowia lipolytica Strains Exhibiting High Lipid Production and Pentose Sugar Utilization and Sugar Alcohol Secretion from Undetoxified Lignocellulosic Biomass Hydrolysates.</title>
        <authorList>
            <consortium name="DOE Joint Genome Institute"/>
            <person name="Walker C."/>
            <person name="Ryu S."/>
            <person name="Na H."/>
            <person name="Zane M."/>
            <person name="LaButti K."/>
            <person name="Lipzen A."/>
            <person name="Haridas S."/>
            <person name="Barry K."/>
            <person name="Grigoriev I.V."/>
            <person name="Quarterman J."/>
            <person name="Slininger P."/>
            <person name="Dien B."/>
            <person name="Trinh C.T."/>
        </authorList>
    </citation>
    <scope>NUCLEOTIDE SEQUENCE [LARGE SCALE GENOMIC DNA]</scope>
    <source>
        <strain evidence="4 6">YB392</strain>
    </source>
</reference>
<dbReference type="InterPro" id="IPR037802">
    <property type="entry name" value="SGF29"/>
</dbReference>
<dbReference type="Proteomes" id="UP000182444">
    <property type="component" value="Chromosome 1E"/>
</dbReference>
<dbReference type="FunFam" id="2.30.30.140:FF:000055">
    <property type="entry name" value="SAGA complex component"/>
    <property type="match status" value="1"/>
</dbReference>
<dbReference type="InterPro" id="IPR047288">
    <property type="entry name" value="Tudor_SGF29_rpt1"/>
</dbReference>
<dbReference type="Gene3D" id="2.30.30.140">
    <property type="match status" value="2"/>
</dbReference>
<proteinExistence type="predicted"/>
<dbReference type="OMA" id="ARNDEWI"/>
<dbReference type="FunFam" id="2.30.30.140:FF:000195">
    <property type="entry name" value="SGF29 tudor-like domain-domain-containing protein"/>
    <property type="match status" value="1"/>
</dbReference>